<accession>A0A839T8A6</accession>
<dbReference type="AlphaFoldDB" id="A0A839T8A6"/>
<evidence type="ECO:0008006" key="4">
    <source>
        <dbReference type="Google" id="ProtNLM"/>
    </source>
</evidence>
<evidence type="ECO:0000256" key="1">
    <source>
        <dbReference type="SAM" id="SignalP"/>
    </source>
</evidence>
<keyword evidence="3" id="KW-1185">Reference proteome</keyword>
<reference evidence="2 3" key="1">
    <citation type="submission" date="2020-08" db="EMBL/GenBank/DDBJ databases">
        <title>Genomic Encyclopedia of Type Strains, Phase III (KMG-III): the genomes of soil and plant-associated and newly described type strains.</title>
        <authorList>
            <person name="Whitman W."/>
        </authorList>
    </citation>
    <scope>NUCLEOTIDE SEQUENCE [LARGE SCALE GENOMIC DNA]</scope>
    <source>
        <strain evidence="2 3">CECT 4462</strain>
    </source>
</reference>
<dbReference type="PANTHER" id="PTHR40940">
    <property type="entry name" value="PROTEIN BATD-RELATED"/>
    <property type="match status" value="1"/>
</dbReference>
<feature type="signal peptide" evidence="1">
    <location>
        <begin position="1"/>
        <end position="18"/>
    </location>
</feature>
<evidence type="ECO:0000313" key="2">
    <source>
        <dbReference type="EMBL" id="MBB3105100.1"/>
    </source>
</evidence>
<comment type="caution">
    <text evidence="2">The sequence shown here is derived from an EMBL/GenBank/DDBJ whole genome shotgun (WGS) entry which is preliminary data.</text>
</comment>
<name>A0A839T8A6_AZOMA</name>
<dbReference type="Proteomes" id="UP000549250">
    <property type="component" value="Unassembled WGS sequence"/>
</dbReference>
<protein>
    <recommendedName>
        <fullName evidence="4">Protein BatD</fullName>
    </recommendedName>
</protein>
<feature type="chain" id="PRO_5033047598" description="Protein BatD" evidence="1">
    <location>
        <begin position="19"/>
        <end position="449"/>
    </location>
</feature>
<dbReference type="PANTHER" id="PTHR40940:SF1">
    <property type="entry name" value="PROTEIN BATD"/>
    <property type="match status" value="1"/>
</dbReference>
<proteinExistence type="predicted"/>
<dbReference type="RefSeq" id="WP_183167945.1">
    <property type="nucleotide sequence ID" value="NZ_JACHXI010000025.1"/>
</dbReference>
<evidence type="ECO:0000313" key="3">
    <source>
        <dbReference type="Proteomes" id="UP000549250"/>
    </source>
</evidence>
<sequence length="449" mass="50001">MKRLLLLLCCLLSLPVRADEPQVRVESRLQPSATAMVGGTVRLEVDVLVDSWFTRAPQLPDLQLSGALVMPPSGAAEHLTETRDGTTFFGLRYAYRITPNRTGDFDIPALSIRLMPAQASGEMQVHTAALSFSARQPPGFAAGQPVLVAQALRFSQQLEKPTESLKVGDNLTRELRLEADGAEAMLLPPPRLLEDIAGLRRYAEAPLIQALDDGRGNIKGGQRIDRVSYRIDKPGHYRLPAIDLQWWDITTSQARSASVPALEFDAQTNNAYQVPFSVTEDLERLSQSTRLHLSRHGLDLAALLLVAWLLWHFGRLQAPRARAAWQRWQAARQAAWLASPEHAWQQVRDQLNGQPPQLGALYLWVRRIQGDSGLLALARRLDPGLAQRLLGSLGARFGYSSGTSKNLHDFEQPLQSLHKHVKRLRPQSFPCHGLRPLNPHQAIQTKDHS</sequence>
<keyword evidence="1" id="KW-0732">Signal</keyword>
<dbReference type="InterPro" id="IPR025738">
    <property type="entry name" value="BatD"/>
</dbReference>
<gene>
    <name evidence="2" type="ORF">FHR87_003534</name>
</gene>
<dbReference type="EMBL" id="JACHXI010000025">
    <property type="protein sequence ID" value="MBB3105100.1"/>
    <property type="molecule type" value="Genomic_DNA"/>
</dbReference>
<organism evidence="2 3">
    <name type="scientific">Azomonas macrocytogenes</name>
    <name type="common">Azotobacter macrocytogenes</name>
    <dbReference type="NCBI Taxonomy" id="69962"/>
    <lineage>
        <taxon>Bacteria</taxon>
        <taxon>Pseudomonadati</taxon>
        <taxon>Pseudomonadota</taxon>
        <taxon>Gammaproteobacteria</taxon>
        <taxon>Pseudomonadales</taxon>
        <taxon>Pseudomonadaceae</taxon>
        <taxon>Azomonas</taxon>
    </lineage>
</organism>